<dbReference type="PIRSF" id="PIRSF015950">
    <property type="entry name" value="Mev_P_decrbx"/>
    <property type="match status" value="1"/>
</dbReference>
<keyword evidence="3" id="KW-0067">ATP-binding</keyword>
<dbReference type="Proteomes" id="UP001549146">
    <property type="component" value="Unassembled WGS sequence"/>
</dbReference>
<reference evidence="8 9" key="1">
    <citation type="submission" date="2024-06" db="EMBL/GenBank/DDBJ databases">
        <title>Genomic Encyclopedia of Type Strains, Phase IV (KMG-IV): sequencing the most valuable type-strain genomes for metagenomic binning, comparative biology and taxonomic classification.</title>
        <authorList>
            <person name="Goeker M."/>
        </authorList>
    </citation>
    <scope>NUCLEOTIDE SEQUENCE [LARGE SCALE GENOMIC DNA]</scope>
    <source>
        <strain evidence="8 9">DSM 29388</strain>
    </source>
</reference>
<organism evidence="8 9">
    <name type="scientific">Moheibacter stercoris</name>
    <dbReference type="NCBI Taxonomy" id="1628251"/>
    <lineage>
        <taxon>Bacteria</taxon>
        <taxon>Pseudomonadati</taxon>
        <taxon>Bacteroidota</taxon>
        <taxon>Flavobacteriia</taxon>
        <taxon>Flavobacteriales</taxon>
        <taxon>Weeksellaceae</taxon>
        <taxon>Moheibacter</taxon>
    </lineage>
</organism>
<keyword evidence="1" id="KW-0444">Lipid biosynthesis</keyword>
<evidence type="ECO:0000259" key="7">
    <source>
        <dbReference type="Pfam" id="PF22700"/>
    </source>
</evidence>
<evidence type="ECO:0000313" key="8">
    <source>
        <dbReference type="EMBL" id="MET3732832.1"/>
    </source>
</evidence>
<name>A0ABV2LYX6_9FLAO</name>
<dbReference type="Gene3D" id="3.30.70.890">
    <property type="entry name" value="GHMP kinase, C-terminal domain"/>
    <property type="match status" value="1"/>
</dbReference>
<feature type="domain" description="Mvd1 C-terminal" evidence="6">
    <location>
        <begin position="208"/>
        <end position="338"/>
    </location>
</feature>
<dbReference type="Pfam" id="PF22700">
    <property type="entry name" value="MVD-like_N"/>
    <property type="match status" value="1"/>
</dbReference>
<dbReference type="SUPFAM" id="SSF55060">
    <property type="entry name" value="GHMP Kinase, C-terminal domain"/>
    <property type="match status" value="1"/>
</dbReference>
<dbReference type="InterPro" id="IPR053859">
    <property type="entry name" value="MVD-like_N"/>
</dbReference>
<dbReference type="PANTHER" id="PTHR10977:SF3">
    <property type="entry name" value="DIPHOSPHOMEVALONATE DECARBOXYLASE"/>
    <property type="match status" value="1"/>
</dbReference>
<dbReference type="InterPro" id="IPR014721">
    <property type="entry name" value="Ribsml_uS5_D2-typ_fold_subgr"/>
</dbReference>
<dbReference type="Pfam" id="PF18376">
    <property type="entry name" value="MDD_C"/>
    <property type="match status" value="1"/>
</dbReference>
<dbReference type="SUPFAM" id="SSF54211">
    <property type="entry name" value="Ribosomal protein S5 domain 2-like"/>
    <property type="match status" value="1"/>
</dbReference>
<gene>
    <name evidence="8" type="ORF">ABID46_002423</name>
</gene>
<comment type="caution">
    <text evidence="8">The sequence shown here is derived from an EMBL/GenBank/DDBJ whole genome shotgun (WGS) entry which is preliminary data.</text>
</comment>
<evidence type="ECO:0000256" key="2">
    <source>
        <dbReference type="ARBA" id="ARBA00022741"/>
    </source>
</evidence>
<evidence type="ECO:0000313" key="9">
    <source>
        <dbReference type="Proteomes" id="UP001549146"/>
    </source>
</evidence>
<evidence type="ECO:0000256" key="4">
    <source>
        <dbReference type="ARBA" id="ARBA00023098"/>
    </source>
</evidence>
<keyword evidence="9" id="KW-1185">Reference proteome</keyword>
<keyword evidence="4" id="KW-0443">Lipid metabolism</keyword>
<sequence>MNPFNAKNIQQNLEVSGSVKAKCPSNIALIKYWGKKDIQIPMNPSLSFTLNESYTETTLAYSPKTTDDYSVKVYLDGELKESFAPKIIQFFERIAENIGFLKNFHFELHTHNTFPHSSGIASSASGLGALSLCLVDLEEKLGAEFLEGEKTQKASYLARLGSGSACRSIYPGITVWGETDRVVGSSDLFAIPYPYQIHENFRDYQDTILLIDEGQKEVSSTVGHNLMNNHPYAERRFSSAEENLGTLIPILESGDLHEFGKLVELEALTLHAMMMTSSPYFILMKPNTLKAIEEIWKFRKETNLPLYFTLDAGANIHMLYPSTIKTEVQNLIENSLKSLCHAGKYIQDFVKIS</sequence>
<evidence type="ECO:0000256" key="3">
    <source>
        <dbReference type="ARBA" id="ARBA00022840"/>
    </source>
</evidence>
<accession>A0ABV2LYX6</accession>
<proteinExistence type="predicted"/>
<protein>
    <submittedName>
        <fullName evidence="8">Diphosphomevalonate decarboxylase</fullName>
        <ecNumber evidence="8">4.1.1.33</ecNumber>
    </submittedName>
</protein>
<evidence type="ECO:0000256" key="1">
    <source>
        <dbReference type="ARBA" id="ARBA00022516"/>
    </source>
</evidence>
<dbReference type="Gene3D" id="3.30.230.10">
    <property type="match status" value="1"/>
</dbReference>
<keyword evidence="2" id="KW-0547">Nucleotide-binding</keyword>
<evidence type="ECO:0000256" key="5">
    <source>
        <dbReference type="ARBA" id="ARBA00023239"/>
    </source>
</evidence>
<feature type="domain" description="Diphosphomevalonate decarboxylase-like N-terminal" evidence="7">
    <location>
        <begin position="24"/>
        <end position="181"/>
    </location>
</feature>
<dbReference type="GO" id="GO:0004163">
    <property type="term" value="F:diphosphomevalonate decarboxylase activity"/>
    <property type="evidence" value="ECO:0007669"/>
    <property type="project" value="UniProtKB-EC"/>
</dbReference>
<dbReference type="EC" id="4.1.1.33" evidence="8"/>
<dbReference type="PANTHER" id="PTHR10977">
    <property type="entry name" value="DIPHOSPHOMEVALONATE DECARBOXYLASE"/>
    <property type="match status" value="1"/>
</dbReference>
<dbReference type="InterPro" id="IPR020568">
    <property type="entry name" value="Ribosomal_Su5_D2-typ_SF"/>
</dbReference>
<dbReference type="EMBL" id="JBEPMO010000020">
    <property type="protein sequence ID" value="MET3732832.1"/>
    <property type="molecule type" value="Genomic_DNA"/>
</dbReference>
<dbReference type="InterPro" id="IPR005935">
    <property type="entry name" value="Mev_decarb"/>
</dbReference>
<keyword evidence="5 8" id="KW-0456">Lyase</keyword>
<dbReference type="InterPro" id="IPR041431">
    <property type="entry name" value="Mvd1_C"/>
</dbReference>
<evidence type="ECO:0000259" key="6">
    <source>
        <dbReference type="Pfam" id="PF18376"/>
    </source>
</evidence>
<dbReference type="InterPro" id="IPR036554">
    <property type="entry name" value="GHMP_kinase_C_sf"/>
</dbReference>
<dbReference type="RefSeq" id="WP_354510428.1">
    <property type="nucleotide sequence ID" value="NZ_JBEPMO010000020.1"/>
</dbReference>